<dbReference type="Proteomes" id="UP000013827">
    <property type="component" value="Unassembled WGS sequence"/>
</dbReference>
<dbReference type="Gene3D" id="2.70.160.11">
    <property type="entry name" value="Hnrnp arginine n-methyltransferase1"/>
    <property type="match status" value="1"/>
</dbReference>
<dbReference type="GeneID" id="17264556"/>
<dbReference type="KEGG" id="ehx:EMIHUDRAFT_243417"/>
<organism evidence="1 2">
    <name type="scientific">Emiliania huxleyi (strain CCMP1516)</name>
    <dbReference type="NCBI Taxonomy" id="280463"/>
    <lineage>
        <taxon>Eukaryota</taxon>
        <taxon>Haptista</taxon>
        <taxon>Haptophyta</taxon>
        <taxon>Prymnesiophyceae</taxon>
        <taxon>Isochrysidales</taxon>
        <taxon>Noelaerhabdaceae</taxon>
        <taxon>Emiliania</taxon>
    </lineage>
</organism>
<dbReference type="EnsemblProtists" id="EOD19010">
    <property type="protein sequence ID" value="EOD19010"/>
    <property type="gene ID" value="EMIHUDRAFT_243417"/>
</dbReference>
<keyword evidence="2" id="KW-1185">Reference proteome</keyword>
<reference evidence="2" key="1">
    <citation type="journal article" date="2013" name="Nature">
        <title>Pan genome of the phytoplankton Emiliania underpins its global distribution.</title>
        <authorList>
            <person name="Read B.A."/>
            <person name="Kegel J."/>
            <person name="Klute M.J."/>
            <person name="Kuo A."/>
            <person name="Lefebvre S.C."/>
            <person name="Maumus F."/>
            <person name="Mayer C."/>
            <person name="Miller J."/>
            <person name="Monier A."/>
            <person name="Salamov A."/>
            <person name="Young J."/>
            <person name="Aguilar M."/>
            <person name="Claverie J.M."/>
            <person name="Frickenhaus S."/>
            <person name="Gonzalez K."/>
            <person name="Herman E.K."/>
            <person name="Lin Y.C."/>
            <person name="Napier J."/>
            <person name="Ogata H."/>
            <person name="Sarno A.F."/>
            <person name="Shmutz J."/>
            <person name="Schroeder D."/>
            <person name="de Vargas C."/>
            <person name="Verret F."/>
            <person name="von Dassow P."/>
            <person name="Valentin K."/>
            <person name="Van de Peer Y."/>
            <person name="Wheeler G."/>
            <person name="Dacks J.B."/>
            <person name="Delwiche C.F."/>
            <person name="Dyhrman S.T."/>
            <person name="Glockner G."/>
            <person name="John U."/>
            <person name="Richards T."/>
            <person name="Worden A.Z."/>
            <person name="Zhang X."/>
            <person name="Grigoriev I.V."/>
            <person name="Allen A.E."/>
            <person name="Bidle K."/>
            <person name="Borodovsky M."/>
            <person name="Bowler C."/>
            <person name="Brownlee C."/>
            <person name="Cock J.M."/>
            <person name="Elias M."/>
            <person name="Gladyshev V.N."/>
            <person name="Groth M."/>
            <person name="Guda C."/>
            <person name="Hadaegh A."/>
            <person name="Iglesias-Rodriguez M.D."/>
            <person name="Jenkins J."/>
            <person name="Jones B.M."/>
            <person name="Lawson T."/>
            <person name="Leese F."/>
            <person name="Lindquist E."/>
            <person name="Lobanov A."/>
            <person name="Lomsadze A."/>
            <person name="Malik S.B."/>
            <person name="Marsh M.E."/>
            <person name="Mackinder L."/>
            <person name="Mock T."/>
            <person name="Mueller-Roeber B."/>
            <person name="Pagarete A."/>
            <person name="Parker M."/>
            <person name="Probert I."/>
            <person name="Quesneville H."/>
            <person name="Raines C."/>
            <person name="Rensing S.A."/>
            <person name="Riano-Pachon D.M."/>
            <person name="Richier S."/>
            <person name="Rokitta S."/>
            <person name="Shiraiwa Y."/>
            <person name="Soanes D.M."/>
            <person name="van der Giezen M."/>
            <person name="Wahlund T.M."/>
            <person name="Williams B."/>
            <person name="Wilson W."/>
            <person name="Wolfe G."/>
            <person name="Wurch L.L."/>
        </authorList>
    </citation>
    <scope>NUCLEOTIDE SEQUENCE</scope>
</reference>
<dbReference type="PaxDb" id="2903-EOD19010"/>
<evidence type="ECO:0000313" key="1">
    <source>
        <dbReference type="EnsemblProtists" id="EOD19010"/>
    </source>
</evidence>
<dbReference type="AlphaFoldDB" id="A0A0D3J675"/>
<evidence type="ECO:0000313" key="2">
    <source>
        <dbReference type="Proteomes" id="UP000013827"/>
    </source>
</evidence>
<dbReference type="RefSeq" id="XP_005771439.1">
    <property type="nucleotide sequence ID" value="XM_005771382.1"/>
</dbReference>
<sequence length="163" mass="16992">MVALGAPMLPCRAVLRACLVECSALWMRHAPVGDVAGLDGRSLPLWQYSHAARSPAATWCETALPAASDAALLQGRVRLTARAGTAHALVAWVDFDFGDAPGAGAALIRTGPTAESGDVPRFGPTPSWQGAVFLPTPRALGEEVVVASLSLDLLRGELRGELL</sequence>
<protein>
    <submittedName>
        <fullName evidence="1">Uncharacterized protein</fullName>
    </submittedName>
</protein>
<reference evidence="1" key="2">
    <citation type="submission" date="2024-10" db="UniProtKB">
        <authorList>
            <consortium name="EnsemblProtists"/>
        </authorList>
    </citation>
    <scope>IDENTIFICATION</scope>
</reference>
<name>A0A0D3J675_EMIH1</name>
<dbReference type="HOGENOM" id="CLU_1630111_0_0_1"/>
<accession>A0A0D3J675</accession>
<proteinExistence type="predicted"/>